<evidence type="ECO:0000313" key="1">
    <source>
        <dbReference type="EMBL" id="CAB4581645.1"/>
    </source>
</evidence>
<dbReference type="EMBL" id="CAEZTS010000090">
    <property type="protein sequence ID" value="CAB4581645.1"/>
    <property type="molecule type" value="Genomic_DNA"/>
</dbReference>
<proteinExistence type="predicted"/>
<name>A0A6J6F1Y7_9ZZZZ</name>
<reference evidence="1" key="1">
    <citation type="submission" date="2020-05" db="EMBL/GenBank/DDBJ databases">
        <authorList>
            <person name="Chiriac C."/>
            <person name="Salcher M."/>
            <person name="Ghai R."/>
            <person name="Kavagutti S V."/>
        </authorList>
    </citation>
    <scope>NUCLEOTIDE SEQUENCE</scope>
</reference>
<dbReference type="AlphaFoldDB" id="A0A6J6F1Y7"/>
<protein>
    <submittedName>
        <fullName evidence="1">Unannotated protein</fullName>
    </submittedName>
</protein>
<accession>A0A6J6F1Y7</accession>
<sequence length="270" mass="30949">MRLSRDIIDRALDWDVSEANMLRRWYVTAADRTIDYVLAHVVDGMDRLIRWYEGTVVIDVFPRPDAFFSNELLRIRGDGARWSATLCGRPDRHFGEIPERLQDILVDHGWRAEAEVGRDFQRVACRECGFVHPCDWVYEQPADSSTYDVVAHVADAARLVHDAPSGEWFVQASVYNARDEVGEITQRCDLHTSQDGLAVDCVVDLIELLPLDLRSPLVRRALWPNDSYWAEWACFLEVHDAHEGPCPLDEFPNDDGYDDCDDENGDPNAW</sequence>
<organism evidence="1">
    <name type="scientific">freshwater metagenome</name>
    <dbReference type="NCBI Taxonomy" id="449393"/>
    <lineage>
        <taxon>unclassified sequences</taxon>
        <taxon>metagenomes</taxon>
        <taxon>ecological metagenomes</taxon>
    </lineage>
</organism>
<gene>
    <name evidence="1" type="ORF">UFOPK1722_01084</name>
</gene>